<sequence length="245" mass="27860">MNCSIFHIKVHVLLIHFAIYSKANTITRTYILKTGKMILNDEINVQKSIHVVTNTLMECVRMCSQPDCKAVNYNEAERACETMGFDEYYKMSRTVGKDEKWAHAVKNECPGESFKGLYPGSCYFVSNTNIMNWTAARENCQAMGSDLAVLDSMDELNTLRRVFPNGTRSYWLGATDAVKEGSWRWIGINTTISDDFPAWTNGSRQATDTNEKNCLVAWPYIANEFHVKAEDCSFEQGFLCESPVY</sequence>
<dbReference type="PROSITE" id="PS50041">
    <property type="entry name" value="C_TYPE_LECTIN_2"/>
    <property type="match status" value="1"/>
</dbReference>
<dbReference type="InterPro" id="IPR016186">
    <property type="entry name" value="C-type_lectin-like/link_sf"/>
</dbReference>
<proteinExistence type="predicted"/>
<dbReference type="Gene3D" id="3.50.4.10">
    <property type="entry name" value="Hepatocyte Growth Factor"/>
    <property type="match status" value="1"/>
</dbReference>
<dbReference type="SUPFAM" id="SSF57414">
    <property type="entry name" value="Hairpin loop containing domain-like"/>
    <property type="match status" value="1"/>
</dbReference>
<dbReference type="SUPFAM" id="SSF56436">
    <property type="entry name" value="C-type lectin-like"/>
    <property type="match status" value="1"/>
</dbReference>
<dbReference type="Gene3D" id="3.10.100.10">
    <property type="entry name" value="Mannose-Binding Protein A, subunit A"/>
    <property type="match status" value="1"/>
</dbReference>
<comment type="caution">
    <text evidence="1">The sequence shown here is derived from an EMBL/GenBank/DDBJ whole genome shotgun (WGS) entry which is preliminary data.</text>
</comment>
<protein>
    <submittedName>
        <fullName evidence="1">Uncharacterized protein</fullName>
    </submittedName>
</protein>
<dbReference type="OrthoDB" id="6046583at2759"/>
<dbReference type="AlphaFoldDB" id="A0A8J1UTW8"/>
<keyword evidence="2" id="KW-1185">Reference proteome</keyword>
<evidence type="ECO:0000313" key="1">
    <source>
        <dbReference type="EMBL" id="CAH1800423.1"/>
    </source>
</evidence>
<dbReference type="InterPro" id="IPR016187">
    <property type="entry name" value="CTDL_fold"/>
</dbReference>
<gene>
    <name evidence="1" type="ORF">OFUS_LOCUS24310</name>
</gene>
<dbReference type="InterPro" id="IPR050828">
    <property type="entry name" value="C-type_lectin/matrix_domain"/>
</dbReference>
<accession>A0A8J1UTW8</accession>
<dbReference type="SMART" id="SM00034">
    <property type="entry name" value="CLECT"/>
    <property type="match status" value="1"/>
</dbReference>
<name>A0A8J1UTW8_OWEFU</name>
<reference evidence="1" key="1">
    <citation type="submission" date="2022-03" db="EMBL/GenBank/DDBJ databases">
        <authorList>
            <person name="Martin C."/>
        </authorList>
    </citation>
    <scope>NUCLEOTIDE SEQUENCE</scope>
</reference>
<dbReference type="PANTHER" id="PTHR45710">
    <property type="entry name" value="C-TYPE LECTIN DOMAIN-CONTAINING PROTEIN 180"/>
    <property type="match status" value="1"/>
</dbReference>
<organism evidence="1 2">
    <name type="scientific">Owenia fusiformis</name>
    <name type="common">Polychaete worm</name>
    <dbReference type="NCBI Taxonomy" id="6347"/>
    <lineage>
        <taxon>Eukaryota</taxon>
        <taxon>Metazoa</taxon>
        <taxon>Spiralia</taxon>
        <taxon>Lophotrochozoa</taxon>
        <taxon>Annelida</taxon>
        <taxon>Polychaeta</taxon>
        <taxon>Sedentaria</taxon>
        <taxon>Canalipalpata</taxon>
        <taxon>Sabellida</taxon>
        <taxon>Oweniida</taxon>
        <taxon>Oweniidae</taxon>
        <taxon>Owenia</taxon>
    </lineage>
</organism>
<dbReference type="EMBL" id="CAIIXF020000012">
    <property type="protein sequence ID" value="CAH1800423.1"/>
    <property type="molecule type" value="Genomic_DNA"/>
</dbReference>
<dbReference type="Pfam" id="PF00024">
    <property type="entry name" value="PAN_1"/>
    <property type="match status" value="1"/>
</dbReference>
<dbReference type="CDD" id="cd00037">
    <property type="entry name" value="CLECT"/>
    <property type="match status" value="1"/>
</dbReference>
<dbReference type="Proteomes" id="UP000749559">
    <property type="component" value="Unassembled WGS sequence"/>
</dbReference>
<dbReference type="InterPro" id="IPR001304">
    <property type="entry name" value="C-type_lectin-like"/>
</dbReference>
<dbReference type="InterPro" id="IPR003609">
    <property type="entry name" value="Pan_app"/>
</dbReference>
<dbReference type="Pfam" id="PF00059">
    <property type="entry name" value="Lectin_C"/>
    <property type="match status" value="1"/>
</dbReference>
<dbReference type="PANTHER" id="PTHR45710:SF26">
    <property type="entry name" value="RH26557P"/>
    <property type="match status" value="1"/>
</dbReference>
<evidence type="ECO:0000313" key="2">
    <source>
        <dbReference type="Proteomes" id="UP000749559"/>
    </source>
</evidence>